<keyword evidence="2" id="KW-0812">Transmembrane</keyword>
<feature type="compositionally biased region" description="Polar residues" evidence="1">
    <location>
        <begin position="318"/>
        <end position="332"/>
    </location>
</feature>
<feature type="compositionally biased region" description="Polar residues" evidence="1">
    <location>
        <begin position="467"/>
        <end position="481"/>
    </location>
</feature>
<dbReference type="InParanoid" id="A0A286U604"/>
<keyword evidence="5" id="KW-1185">Reference proteome</keyword>
<proteinExistence type="predicted"/>
<gene>
    <name evidence="4" type="ORF">PNOK_0954300</name>
</gene>
<sequence length="481" mass="50505">MSRTVRFSLALGLVFAWAGNNIAKADTGASAFKWSFSDVVSTSLTQCQEYNIKIIELNNSMGVAPYYMIAWPANGIPTTSYIGNDSNNLQWTNNQPAGSKLILAVADSVGNSGGEPVYLFDVNGSDDSCIPQPTNTDLRVVSNVSSSDTLGPCQQLGLRVYGGTAPYNISIATVDSPVVTNFTIGVGNDVATWINRADPSHQLIVSVSDSTGVWGNTTGIITTSSDAGRIQQDCDGLATTQGNSANVDQNPVQASTGISTGSLVAAILVPIIMSALIGGAIFFWWRRRKQKKVDEPALMPDAWTGPVNDPYTPNMSYRDSQPFSPYASTPTAGESKLARYRDEANVTRSPSYQYGHSPYSRDGSSYGGEASAGIGMTLLTPPIDGYSRPTSSSGSQTKSLYVPNQHYAGEGDIVIQHRDGGAAIQEIPPPYLDHNAVAGPSGINSHYPESSNAAGPSGSGASGSTSVRPSDQSTSSSGLLG</sequence>
<evidence type="ECO:0000256" key="3">
    <source>
        <dbReference type="SAM" id="SignalP"/>
    </source>
</evidence>
<name>A0A286U604_9AGAM</name>
<feature type="chain" id="PRO_5013695819" evidence="3">
    <location>
        <begin position="26"/>
        <end position="481"/>
    </location>
</feature>
<dbReference type="AlphaFoldDB" id="A0A286U604"/>
<feature type="region of interest" description="Disordered" evidence="1">
    <location>
        <begin position="318"/>
        <end position="341"/>
    </location>
</feature>
<dbReference type="EMBL" id="NBII01000011">
    <property type="protein sequence ID" value="PAV14990.1"/>
    <property type="molecule type" value="Genomic_DNA"/>
</dbReference>
<reference evidence="4 5" key="1">
    <citation type="journal article" date="2017" name="Mol. Ecol.">
        <title>Comparative and population genomic landscape of Phellinus noxius: A hypervariable fungus causing root rot in trees.</title>
        <authorList>
            <person name="Chung C.L."/>
            <person name="Lee T.J."/>
            <person name="Akiba M."/>
            <person name="Lee H.H."/>
            <person name="Kuo T.H."/>
            <person name="Liu D."/>
            <person name="Ke H.M."/>
            <person name="Yokoi T."/>
            <person name="Roa M.B."/>
            <person name="Lu M.J."/>
            <person name="Chang Y.Y."/>
            <person name="Ann P.J."/>
            <person name="Tsai J.N."/>
            <person name="Chen C.Y."/>
            <person name="Tzean S.S."/>
            <person name="Ota Y."/>
            <person name="Hattori T."/>
            <person name="Sahashi N."/>
            <person name="Liou R.F."/>
            <person name="Kikuchi T."/>
            <person name="Tsai I.J."/>
        </authorList>
    </citation>
    <scope>NUCLEOTIDE SEQUENCE [LARGE SCALE GENOMIC DNA]</scope>
    <source>
        <strain evidence="4 5">FFPRI411160</strain>
    </source>
</reference>
<keyword evidence="2" id="KW-1133">Transmembrane helix</keyword>
<feature type="region of interest" description="Disordered" evidence="1">
    <location>
        <begin position="348"/>
        <end position="367"/>
    </location>
</feature>
<comment type="caution">
    <text evidence="4">The sequence shown here is derived from an EMBL/GenBank/DDBJ whole genome shotgun (WGS) entry which is preliminary data.</text>
</comment>
<organism evidence="4 5">
    <name type="scientific">Pyrrhoderma noxium</name>
    <dbReference type="NCBI Taxonomy" id="2282107"/>
    <lineage>
        <taxon>Eukaryota</taxon>
        <taxon>Fungi</taxon>
        <taxon>Dikarya</taxon>
        <taxon>Basidiomycota</taxon>
        <taxon>Agaricomycotina</taxon>
        <taxon>Agaricomycetes</taxon>
        <taxon>Hymenochaetales</taxon>
        <taxon>Hymenochaetaceae</taxon>
        <taxon>Pyrrhoderma</taxon>
    </lineage>
</organism>
<feature type="signal peptide" evidence="3">
    <location>
        <begin position="1"/>
        <end position="25"/>
    </location>
</feature>
<feature type="transmembrane region" description="Helical" evidence="2">
    <location>
        <begin position="263"/>
        <end position="285"/>
    </location>
</feature>
<feature type="region of interest" description="Disordered" evidence="1">
    <location>
        <begin position="424"/>
        <end position="481"/>
    </location>
</feature>
<dbReference type="Proteomes" id="UP000217199">
    <property type="component" value="Unassembled WGS sequence"/>
</dbReference>
<evidence type="ECO:0000313" key="4">
    <source>
        <dbReference type="EMBL" id="PAV14990.1"/>
    </source>
</evidence>
<dbReference type="OrthoDB" id="2527908at2759"/>
<protein>
    <submittedName>
        <fullName evidence="4">Uncharacterized protein</fullName>
    </submittedName>
</protein>
<evidence type="ECO:0000256" key="2">
    <source>
        <dbReference type="SAM" id="Phobius"/>
    </source>
</evidence>
<dbReference type="CDD" id="cd12087">
    <property type="entry name" value="TM_EGFR-like"/>
    <property type="match status" value="1"/>
</dbReference>
<evidence type="ECO:0000313" key="5">
    <source>
        <dbReference type="Proteomes" id="UP000217199"/>
    </source>
</evidence>
<accession>A0A286U604</accession>
<keyword evidence="2" id="KW-0472">Membrane</keyword>
<evidence type="ECO:0000256" key="1">
    <source>
        <dbReference type="SAM" id="MobiDB-lite"/>
    </source>
</evidence>
<keyword evidence="3" id="KW-0732">Signal</keyword>